<dbReference type="InterPro" id="IPR047150">
    <property type="entry name" value="SGT"/>
</dbReference>
<evidence type="ECO:0000256" key="1">
    <source>
        <dbReference type="ARBA" id="ARBA00022737"/>
    </source>
</evidence>
<dbReference type="Gene3D" id="1.25.40.10">
    <property type="entry name" value="Tetratricopeptide repeat domain"/>
    <property type="match status" value="1"/>
</dbReference>
<evidence type="ECO:0000313" key="5">
    <source>
        <dbReference type="Proteomes" id="UP000815677"/>
    </source>
</evidence>
<dbReference type="SMART" id="SM00028">
    <property type="entry name" value="TPR"/>
    <property type="match status" value="3"/>
</dbReference>
<accession>A0ABQ0MB67</accession>
<dbReference type="Proteomes" id="UP000815677">
    <property type="component" value="Unassembled WGS sequence"/>
</dbReference>
<dbReference type="InterPro" id="IPR019734">
    <property type="entry name" value="TPR_rpt"/>
</dbReference>
<gene>
    <name evidence="4" type="ORF">MCHLO_16596</name>
</gene>
<proteinExistence type="predicted"/>
<keyword evidence="1" id="KW-0677">Repeat</keyword>
<evidence type="ECO:0000313" key="4">
    <source>
        <dbReference type="EMBL" id="GAT60462.1"/>
    </source>
</evidence>
<keyword evidence="2 3" id="KW-0802">TPR repeat</keyword>
<evidence type="ECO:0000256" key="3">
    <source>
        <dbReference type="PROSITE-ProRule" id="PRU00339"/>
    </source>
</evidence>
<evidence type="ECO:0000256" key="2">
    <source>
        <dbReference type="ARBA" id="ARBA00022803"/>
    </source>
</evidence>
<name>A0ABQ0MB67_MYCCL</name>
<dbReference type="SUPFAM" id="SSF48452">
    <property type="entry name" value="TPR-like"/>
    <property type="match status" value="1"/>
</dbReference>
<feature type="repeat" description="TPR" evidence="3">
    <location>
        <begin position="7"/>
        <end position="40"/>
    </location>
</feature>
<dbReference type="EMBL" id="DF849951">
    <property type="protein sequence ID" value="GAT60462.1"/>
    <property type="molecule type" value="Genomic_DNA"/>
</dbReference>
<keyword evidence="5" id="KW-1185">Reference proteome</keyword>
<dbReference type="PROSITE" id="PS50005">
    <property type="entry name" value="TPR"/>
    <property type="match status" value="1"/>
</dbReference>
<dbReference type="PANTHER" id="PTHR45831">
    <property type="entry name" value="LD24721P"/>
    <property type="match status" value="1"/>
</dbReference>
<reference evidence="4" key="1">
    <citation type="submission" date="2014-09" db="EMBL/GenBank/DDBJ databases">
        <title>Genome sequence of the luminous mushroom Mycena chlorophos for searching fungal bioluminescence genes.</title>
        <authorList>
            <person name="Tanaka Y."/>
            <person name="Kasuga D."/>
            <person name="Oba Y."/>
            <person name="Hase S."/>
            <person name="Sato K."/>
            <person name="Oba Y."/>
            <person name="Sakakibara Y."/>
        </authorList>
    </citation>
    <scope>NUCLEOTIDE SEQUENCE</scope>
</reference>
<dbReference type="PANTHER" id="PTHR45831:SF2">
    <property type="entry name" value="LD24721P"/>
    <property type="match status" value="1"/>
</dbReference>
<sequence length="337" mass="38144">MPSESKAEQLKAEGNKLFLSNNFVSAAEKYTAAIALDPRNHLLYGNRAACYQAMGRPRDGLRDAIKATELDPKYSKGWFRRGTCEIALKNVPESIEAFQTALATTTSSTQQSEIQTSIRNAQGKITDPDYFSVDFLKAIARAHDMKLKLPSRSRSPSRDELCDAITQHPAFGEEPKLRLLLIPQSQTEPLQQIELVRGPDITEKIAEILGCKFVDAVMLHSQEQMAVAQGKPLGVGLGHLHQTYELWMDDMAVYQRPLNERASRLLRRPETYGPVLVQKTTMVKRNDSMIADSGDILSFERVTEQELLGEEYVRRRKEWLQYFTGELPTIVEFSPRR</sequence>
<dbReference type="InterPro" id="IPR011990">
    <property type="entry name" value="TPR-like_helical_dom_sf"/>
</dbReference>
<protein>
    <submittedName>
        <fullName evidence="4">Uncharacterized protein</fullName>
    </submittedName>
</protein>
<organism evidence="4 5">
    <name type="scientific">Mycena chlorophos</name>
    <name type="common">Agaric fungus</name>
    <name type="synonym">Agaricus chlorophos</name>
    <dbReference type="NCBI Taxonomy" id="658473"/>
    <lineage>
        <taxon>Eukaryota</taxon>
        <taxon>Fungi</taxon>
        <taxon>Dikarya</taxon>
        <taxon>Basidiomycota</taxon>
        <taxon>Agaricomycotina</taxon>
        <taxon>Agaricomycetes</taxon>
        <taxon>Agaricomycetidae</taxon>
        <taxon>Agaricales</taxon>
        <taxon>Marasmiineae</taxon>
        <taxon>Mycenaceae</taxon>
        <taxon>Mycena</taxon>
    </lineage>
</organism>